<dbReference type="SMART" id="SM00327">
    <property type="entry name" value="VWA"/>
    <property type="match status" value="1"/>
</dbReference>
<gene>
    <name evidence="4" type="ORF">CWATWH0003_4722</name>
</gene>
<dbReference type="RefSeq" id="WP_007312559.1">
    <property type="nucleotide sequence ID" value="NZ_AESD01000710.1"/>
</dbReference>
<dbReference type="AlphaFoldDB" id="G5JBA8"/>
<keyword evidence="1" id="KW-1133">Transmembrane helix</keyword>
<dbReference type="SUPFAM" id="SSF53300">
    <property type="entry name" value="vWA-like"/>
    <property type="match status" value="1"/>
</dbReference>
<keyword evidence="1" id="KW-0812">Transmembrane</keyword>
<dbReference type="InterPro" id="IPR002035">
    <property type="entry name" value="VWF_A"/>
</dbReference>
<accession>G5JBA8</accession>
<protein>
    <recommendedName>
        <fullName evidence="3">VWFA domain-containing protein</fullName>
    </recommendedName>
</protein>
<evidence type="ECO:0000256" key="1">
    <source>
        <dbReference type="SAM" id="Phobius"/>
    </source>
</evidence>
<evidence type="ECO:0000313" key="5">
    <source>
        <dbReference type="Proteomes" id="UP000003477"/>
    </source>
</evidence>
<reference evidence="4 5" key="1">
    <citation type="journal article" date="2011" name="Front. Microbiol.">
        <title>Two Strains of Crocosphaera watsonii with Highly Conserved Genomes are Distinguished by Strain-Specific Features.</title>
        <authorList>
            <person name="Bench S.R."/>
            <person name="Ilikchyan I.N."/>
            <person name="Tripp H.J."/>
            <person name="Zehr J.P."/>
        </authorList>
    </citation>
    <scope>NUCLEOTIDE SEQUENCE [LARGE SCALE GENOMIC DNA]</scope>
    <source>
        <strain evidence="4 5">WH 0003</strain>
    </source>
</reference>
<evidence type="ECO:0000256" key="2">
    <source>
        <dbReference type="SAM" id="SignalP"/>
    </source>
</evidence>
<organism evidence="4 5">
    <name type="scientific">Crocosphaera watsonii WH 0003</name>
    <dbReference type="NCBI Taxonomy" id="423471"/>
    <lineage>
        <taxon>Bacteria</taxon>
        <taxon>Bacillati</taxon>
        <taxon>Cyanobacteriota</taxon>
        <taxon>Cyanophyceae</taxon>
        <taxon>Oscillatoriophycideae</taxon>
        <taxon>Chroococcales</taxon>
        <taxon>Aphanothecaceae</taxon>
        <taxon>Crocosphaera</taxon>
    </lineage>
</organism>
<dbReference type="InterPro" id="IPR036465">
    <property type="entry name" value="vWFA_dom_sf"/>
</dbReference>
<feature type="chain" id="PRO_5003479178" description="VWFA domain-containing protein" evidence="2">
    <location>
        <begin position="34"/>
        <end position="440"/>
    </location>
</feature>
<comment type="caution">
    <text evidence="4">The sequence shown here is derived from an EMBL/GenBank/DDBJ whole genome shotgun (WGS) entry which is preliminary data.</text>
</comment>
<evidence type="ECO:0000313" key="4">
    <source>
        <dbReference type="EMBL" id="EHJ10526.1"/>
    </source>
</evidence>
<dbReference type="Gene3D" id="3.40.50.410">
    <property type="entry name" value="von Willebrand factor, type A domain"/>
    <property type="match status" value="1"/>
</dbReference>
<dbReference type="PATRIC" id="fig|423471.3.peg.4420"/>
<dbReference type="EMBL" id="AESD01000710">
    <property type="protein sequence ID" value="EHJ10526.1"/>
    <property type="molecule type" value="Genomic_DNA"/>
</dbReference>
<name>G5JBA8_CROWT</name>
<keyword evidence="1" id="KW-0472">Membrane</keyword>
<keyword evidence="2" id="KW-0732">Signal</keyword>
<proteinExistence type="predicted"/>
<feature type="signal peptide" evidence="2">
    <location>
        <begin position="1"/>
        <end position="33"/>
    </location>
</feature>
<dbReference type="GeneID" id="88768108"/>
<feature type="domain" description="VWFA" evidence="3">
    <location>
        <begin position="108"/>
        <end position="341"/>
    </location>
</feature>
<dbReference type="PROSITE" id="PS50234">
    <property type="entry name" value="VWFA"/>
    <property type="match status" value="1"/>
</dbReference>
<sequence length="440" mass="49395">MPKVIFSNLSGSQLTHLTLILLGIFLSPNLAQAQQTEIIRHDEKQDEVTLRIKVTDTEKRPVTTLTKSDFKLKVTEQETDKLVAPENGYSDIEFRFKTPLEAKQPPAYILVLLDMSGSMKCSTDLTSTKNCDSSVGKGKRKLDAAISALKTFIETAKERGGDTKVAIVPFGYGDIYQPISSQEELDEFYHVSDVKHINKLDNLSRNISNDATNIYHSLGEAVKFLTNPSNEPERFYPKDEEGEPIEPLPRLAVILLTDGFDNDPKYPDKVEKLKEIKDGLQGNEQITIHTLGYGLTPEEIGRKFNLGRAARLSDTRNQAIAKEYLDVEGLEQISQITPNGLFEISGDANKIADKLQLFLDAILGEYEIIYTHPNPERARQYQVIVSAKDEDSEPKQYRVTIFGRTVPFPIYLGALGLLGLLGGAWFIPYSLWKKQLQEDN</sequence>
<dbReference type="CDD" id="cd00198">
    <property type="entry name" value="vWFA"/>
    <property type="match status" value="1"/>
</dbReference>
<dbReference type="Proteomes" id="UP000003477">
    <property type="component" value="Unassembled WGS sequence"/>
</dbReference>
<evidence type="ECO:0000259" key="3">
    <source>
        <dbReference type="PROSITE" id="PS50234"/>
    </source>
</evidence>
<feature type="transmembrane region" description="Helical" evidence="1">
    <location>
        <begin position="408"/>
        <end position="427"/>
    </location>
</feature>